<sequence>MKKRLLWLVPMLVLSLILSACGGGGSSSTGGEADSADKDSGKTFSLKAGHSLTEDHPYHIGLLELAKNVEERTDGKVKIEVFPLSQLGAERELTEALTLGTADMSVSSTAPIANFYPEIGIVDMPFLFESREHAYKVLDGEVGQELLKGMENVGIVGLAWGENGFRHITNAKHPVNKPEDLKGLKIRTQENPIHLDAFNALGAKPTPMAWTEALTALQQGVVDAQENPIVVADTYKLYEANQKYMTLTGHLYSPAVIMFSKSVWDTLPAEYQDILKEESKKAGDQIRDLITKSDEESLKVLKEQGMEIVEEVDVAPFREAIQPVYEKYESEFGKEKLDAILNTK</sequence>
<name>A0A2V2ZYC6_9BACI</name>
<dbReference type="Proteomes" id="UP000247150">
    <property type="component" value="Unassembled WGS sequence"/>
</dbReference>
<dbReference type="NCBIfam" id="NF037995">
    <property type="entry name" value="TRAP_S1"/>
    <property type="match status" value="1"/>
</dbReference>
<dbReference type="SUPFAM" id="SSF53850">
    <property type="entry name" value="Periplasmic binding protein-like II"/>
    <property type="match status" value="1"/>
</dbReference>
<dbReference type="PIRSF" id="PIRSF006470">
    <property type="entry name" value="DctB"/>
    <property type="match status" value="1"/>
</dbReference>
<feature type="signal peptide" evidence="2">
    <location>
        <begin position="1"/>
        <end position="22"/>
    </location>
</feature>
<evidence type="ECO:0000256" key="1">
    <source>
        <dbReference type="ARBA" id="ARBA00022729"/>
    </source>
</evidence>
<comment type="caution">
    <text evidence="3">The sequence shown here is derived from an EMBL/GenBank/DDBJ whole genome shotgun (WGS) entry which is preliminary data.</text>
</comment>
<dbReference type="PANTHER" id="PTHR33376">
    <property type="match status" value="1"/>
</dbReference>
<evidence type="ECO:0000313" key="4">
    <source>
        <dbReference type="Proteomes" id="UP000247150"/>
    </source>
</evidence>
<dbReference type="InterPro" id="IPR038404">
    <property type="entry name" value="TRAP_DctP_sf"/>
</dbReference>
<dbReference type="PANTHER" id="PTHR33376:SF18">
    <property type="entry name" value="2,3-DIKETO-L-GULONATE-BINDING PERIPLASMIC PROTEIN YIAO"/>
    <property type="match status" value="1"/>
</dbReference>
<proteinExistence type="predicted"/>
<evidence type="ECO:0000256" key="2">
    <source>
        <dbReference type="SAM" id="SignalP"/>
    </source>
</evidence>
<protein>
    <submittedName>
        <fullName evidence="3">Tripartite ATP-independent transporter DctP family solute receptor</fullName>
    </submittedName>
</protein>
<dbReference type="AlphaFoldDB" id="A0A2V2ZYC6"/>
<dbReference type="EMBL" id="QGTW01000004">
    <property type="protein sequence ID" value="PWW29411.1"/>
    <property type="molecule type" value="Genomic_DNA"/>
</dbReference>
<dbReference type="InterPro" id="IPR018389">
    <property type="entry name" value="DctP_fam"/>
</dbReference>
<dbReference type="GO" id="GO:0030246">
    <property type="term" value="F:carbohydrate binding"/>
    <property type="evidence" value="ECO:0007669"/>
    <property type="project" value="TreeGrafter"/>
</dbReference>
<dbReference type="NCBIfam" id="TIGR00787">
    <property type="entry name" value="dctP"/>
    <property type="match status" value="1"/>
</dbReference>
<keyword evidence="3" id="KW-0675">Receptor</keyword>
<dbReference type="RefSeq" id="WP_110064481.1">
    <property type="nucleotide sequence ID" value="NZ_QGTW01000004.1"/>
</dbReference>
<evidence type="ECO:0000313" key="3">
    <source>
        <dbReference type="EMBL" id="PWW29411.1"/>
    </source>
</evidence>
<accession>A0A2V2ZYC6</accession>
<dbReference type="Gene3D" id="3.40.190.170">
    <property type="entry name" value="Bacterial extracellular solute-binding protein, family 7"/>
    <property type="match status" value="1"/>
</dbReference>
<feature type="chain" id="PRO_5039693583" evidence="2">
    <location>
        <begin position="23"/>
        <end position="344"/>
    </location>
</feature>
<dbReference type="Pfam" id="PF03480">
    <property type="entry name" value="DctP"/>
    <property type="match status" value="1"/>
</dbReference>
<organism evidence="3 4">
    <name type="scientific">Cytobacillus oceanisediminis</name>
    <dbReference type="NCBI Taxonomy" id="665099"/>
    <lineage>
        <taxon>Bacteria</taxon>
        <taxon>Bacillati</taxon>
        <taxon>Bacillota</taxon>
        <taxon>Bacilli</taxon>
        <taxon>Bacillales</taxon>
        <taxon>Bacillaceae</taxon>
        <taxon>Cytobacillus</taxon>
    </lineage>
</organism>
<dbReference type="GO" id="GO:0055085">
    <property type="term" value="P:transmembrane transport"/>
    <property type="evidence" value="ECO:0007669"/>
    <property type="project" value="InterPro"/>
</dbReference>
<dbReference type="CDD" id="cd13675">
    <property type="entry name" value="PBP2_TRAP_SBP_like_5"/>
    <property type="match status" value="1"/>
</dbReference>
<dbReference type="InterPro" id="IPR004682">
    <property type="entry name" value="TRAP_DctP"/>
</dbReference>
<dbReference type="OrthoDB" id="9776801at2"/>
<dbReference type="GO" id="GO:0030288">
    <property type="term" value="C:outer membrane-bounded periplasmic space"/>
    <property type="evidence" value="ECO:0007669"/>
    <property type="project" value="InterPro"/>
</dbReference>
<dbReference type="PROSITE" id="PS51257">
    <property type="entry name" value="PROKAR_LIPOPROTEIN"/>
    <property type="match status" value="1"/>
</dbReference>
<gene>
    <name evidence="3" type="ORF">DFO73_10442</name>
</gene>
<reference evidence="3 4" key="1">
    <citation type="submission" date="2018-05" db="EMBL/GenBank/DDBJ databases">
        <title>Freshwater and sediment microbial communities from various areas in North America, analyzing microbe dynamics in response to fracking.</title>
        <authorList>
            <person name="Lamendella R."/>
        </authorList>
    </citation>
    <scope>NUCLEOTIDE SEQUENCE [LARGE SCALE GENOMIC DNA]</scope>
    <source>
        <strain evidence="3 4">15_TX</strain>
    </source>
</reference>
<keyword evidence="1 2" id="KW-0732">Signal</keyword>